<proteinExistence type="predicted"/>
<accession>A0A9I9ECG6</accession>
<dbReference type="AlphaFoldDB" id="A0A9I9ECG6"/>
<dbReference type="Gramene" id="MELO3C031652.2.1">
    <property type="protein sequence ID" value="MELO3C031652.2.1"/>
    <property type="gene ID" value="MELO3C031652.2"/>
</dbReference>
<sequence length="59" mass="6585">SLFPKLGYRKISSLRLIRRSKEFAKEILGFQSSGRRSGLSSGSQIELGRSSILTRVQNS</sequence>
<dbReference type="EnsemblPlants" id="MELO3C031652.2.1">
    <property type="protein sequence ID" value="MELO3C031652.2.1"/>
    <property type="gene ID" value="MELO3C031652.2"/>
</dbReference>
<organism evidence="1">
    <name type="scientific">Cucumis melo</name>
    <name type="common">Muskmelon</name>
    <dbReference type="NCBI Taxonomy" id="3656"/>
    <lineage>
        <taxon>Eukaryota</taxon>
        <taxon>Viridiplantae</taxon>
        <taxon>Streptophyta</taxon>
        <taxon>Embryophyta</taxon>
        <taxon>Tracheophyta</taxon>
        <taxon>Spermatophyta</taxon>
        <taxon>Magnoliopsida</taxon>
        <taxon>eudicotyledons</taxon>
        <taxon>Gunneridae</taxon>
        <taxon>Pentapetalae</taxon>
        <taxon>rosids</taxon>
        <taxon>fabids</taxon>
        <taxon>Cucurbitales</taxon>
        <taxon>Cucurbitaceae</taxon>
        <taxon>Benincaseae</taxon>
        <taxon>Cucumis</taxon>
    </lineage>
</organism>
<evidence type="ECO:0000313" key="1">
    <source>
        <dbReference type="EnsemblPlants" id="MELO3C031652.2.1"/>
    </source>
</evidence>
<protein>
    <submittedName>
        <fullName evidence="1">Uncharacterized protein</fullName>
    </submittedName>
</protein>
<reference evidence="1" key="1">
    <citation type="submission" date="2023-03" db="UniProtKB">
        <authorList>
            <consortium name="EnsemblPlants"/>
        </authorList>
    </citation>
    <scope>IDENTIFICATION</scope>
</reference>
<name>A0A9I9ECG6_CUCME</name>